<organism evidence="3 4">
    <name type="scientific">Pinctada imbricata</name>
    <name type="common">Atlantic pearl-oyster</name>
    <name type="synonym">Pinctada martensii</name>
    <dbReference type="NCBI Taxonomy" id="66713"/>
    <lineage>
        <taxon>Eukaryota</taxon>
        <taxon>Metazoa</taxon>
        <taxon>Spiralia</taxon>
        <taxon>Lophotrochozoa</taxon>
        <taxon>Mollusca</taxon>
        <taxon>Bivalvia</taxon>
        <taxon>Autobranchia</taxon>
        <taxon>Pteriomorphia</taxon>
        <taxon>Pterioida</taxon>
        <taxon>Pterioidea</taxon>
        <taxon>Pteriidae</taxon>
        <taxon>Pinctada</taxon>
    </lineage>
</organism>
<feature type="region of interest" description="Disordered" evidence="1">
    <location>
        <begin position="191"/>
        <end position="244"/>
    </location>
</feature>
<evidence type="ECO:0000313" key="3">
    <source>
        <dbReference type="EMBL" id="KAK3105553.1"/>
    </source>
</evidence>
<dbReference type="InterPro" id="IPR013087">
    <property type="entry name" value="Znf_C2H2_type"/>
</dbReference>
<proteinExistence type="predicted"/>
<dbReference type="Proteomes" id="UP001186944">
    <property type="component" value="Unassembled WGS sequence"/>
</dbReference>
<dbReference type="SMART" id="SM00355">
    <property type="entry name" value="ZnF_C2H2"/>
    <property type="match status" value="4"/>
</dbReference>
<feature type="domain" description="C2H2-type" evidence="2">
    <location>
        <begin position="342"/>
        <end position="363"/>
    </location>
</feature>
<feature type="region of interest" description="Disordered" evidence="1">
    <location>
        <begin position="450"/>
        <end position="623"/>
    </location>
</feature>
<accession>A0AA88YH88</accession>
<reference evidence="3" key="1">
    <citation type="submission" date="2019-08" db="EMBL/GenBank/DDBJ databases">
        <title>The improved chromosome-level genome for the pearl oyster Pinctada fucata martensii using PacBio sequencing and Hi-C.</title>
        <authorList>
            <person name="Zheng Z."/>
        </authorList>
    </citation>
    <scope>NUCLEOTIDE SEQUENCE</scope>
    <source>
        <strain evidence="3">ZZ-2019</strain>
        <tissue evidence="3">Adductor muscle</tissue>
    </source>
</reference>
<sequence length="673" mass="74958">MESSGRNPVPHANNPHHVVQQQPIKSQHLAQHLPQNVRQSPKQSSTPGEARLSSEQDRNFSRHDSPEMSDSNGQRSRRSNSVSKHEPIQNIIGNHSPNDILYLICRLCGQTYGSPYGFRKHFRNQHGFEPHAEHTVVQTISATKTAMRGPPFLPQGEVSMSPHMMHYNHGPPQLTAADDQKHLLMPPMRQIPRAKSASPKSLKNMERLTFTKTQDKPERADQKSEILREESLSKEDTNDLQSKEISVGENSNFSISKQDENVSERRYLECHECGQHFQLNDFGSYKRHCRQHGHRLENPFKAATDPGASVIPTGQPLNLNSDDKSSAALRSTHAAGMKEFRCKFCKELFLAPDLLEEHINNSHPDKPCRFKCLICHFRSHLFYLFKSHMSKMHKLSVPESNNFSCPDLKFAEEMSSEDKNFSTEKESTTASSGSVDLKFIPSTEVTRMSADTAVTSASPDSSSDPVASGSSKTDSISSTSKLAIQINEQGSESKDSSVVTEKSTAVSRQVSQESGSLSDNSQTADENSEFRYMHKKFGSKRKMSIGQSQNSNDSTKSKALKTSLSVDSSTKSPGISHSQRSPSVNSNASIESESSSITDTRSVVDAKENKLSPLTGNDDGSGKYIVKMRYGDAEDSEHMFLQKGEARHQLPFVWDRVTRTKAGKNIKPPKYHS</sequence>
<feature type="compositionally biased region" description="Low complexity" evidence="1">
    <location>
        <begin position="583"/>
        <end position="601"/>
    </location>
</feature>
<dbReference type="Gene3D" id="3.30.160.60">
    <property type="entry name" value="Classic Zinc Finger"/>
    <property type="match status" value="1"/>
</dbReference>
<protein>
    <recommendedName>
        <fullName evidence="2">C2H2-type domain-containing protein</fullName>
    </recommendedName>
</protein>
<evidence type="ECO:0000313" key="4">
    <source>
        <dbReference type="Proteomes" id="UP001186944"/>
    </source>
</evidence>
<feature type="compositionally biased region" description="Polar residues" evidence="1">
    <location>
        <begin position="68"/>
        <end position="82"/>
    </location>
</feature>
<feature type="compositionally biased region" description="Polar residues" evidence="1">
    <location>
        <begin position="19"/>
        <end position="47"/>
    </location>
</feature>
<name>A0AA88YH88_PINIB</name>
<gene>
    <name evidence="3" type="ORF">FSP39_000279</name>
</gene>
<evidence type="ECO:0000256" key="1">
    <source>
        <dbReference type="SAM" id="MobiDB-lite"/>
    </source>
</evidence>
<feature type="compositionally biased region" description="Polar residues" evidence="1">
    <location>
        <begin position="486"/>
        <end position="525"/>
    </location>
</feature>
<evidence type="ECO:0000259" key="2">
    <source>
        <dbReference type="PROSITE" id="PS00028"/>
    </source>
</evidence>
<comment type="caution">
    <text evidence="3">The sequence shown here is derived from an EMBL/GenBank/DDBJ whole genome shotgun (WGS) entry which is preliminary data.</text>
</comment>
<feature type="compositionally biased region" description="Basic and acidic residues" evidence="1">
    <location>
        <begin position="52"/>
        <end position="66"/>
    </location>
</feature>
<feature type="compositionally biased region" description="Basic and acidic residues" evidence="1">
    <location>
        <begin position="213"/>
        <end position="237"/>
    </location>
</feature>
<feature type="domain" description="C2H2-type" evidence="2">
    <location>
        <begin position="105"/>
        <end position="126"/>
    </location>
</feature>
<dbReference type="AlphaFoldDB" id="A0AA88YH88"/>
<dbReference type="EMBL" id="VSWD01000003">
    <property type="protein sequence ID" value="KAK3105553.1"/>
    <property type="molecule type" value="Genomic_DNA"/>
</dbReference>
<feature type="compositionally biased region" description="Basic residues" evidence="1">
    <location>
        <begin position="533"/>
        <end position="543"/>
    </location>
</feature>
<feature type="compositionally biased region" description="Low complexity" evidence="1">
    <location>
        <begin position="450"/>
        <end position="481"/>
    </location>
</feature>
<dbReference type="PROSITE" id="PS00028">
    <property type="entry name" value="ZINC_FINGER_C2H2_1"/>
    <property type="match status" value="2"/>
</dbReference>
<keyword evidence="4" id="KW-1185">Reference proteome</keyword>
<feature type="region of interest" description="Disordered" evidence="1">
    <location>
        <begin position="1"/>
        <end position="93"/>
    </location>
</feature>
<feature type="compositionally biased region" description="Polar residues" evidence="1">
    <location>
        <begin position="566"/>
        <end position="582"/>
    </location>
</feature>